<dbReference type="InterPro" id="IPR007348">
    <property type="entry name" value="CopC_dom"/>
</dbReference>
<sequence>MRVLIFLLSAWLLILPYKTEAHAFLVNSNPAPESTISQLPSKVELTFNERLEKELYSLKVLNDQGNPITKKPTKMSQNQRKLTLDLPQGKKGVFTVQYSVISSDGHPVSGAYLFTVGQPSQGNKAPSDDPAGESGHPGSEYNLAYLAIRTLYYVVLLLASGWVIWKSFIPYSEKEQKEVYIKHGRLIQRVHLFLLTGFICIQASILLNGQNWTNFPDLLFHTAIGWSWLLSFALSAAGLFLTYRRTWFDLIWVILLLLAKSLNGHAAGQQMAPVTMGLDTLHLLAAALWAGGLSYLFFSWKRDQDHSTFFFKRFSVVALISLIVLIFSGVVYTVFLLPKISYLWDTMWGIFLTIKVVIVLLVLIAGALLRFYRKKDRNAVHALLKVDLTLMGMILVIVALFTQLNPTPQNKPLNWNESKGGIHFETKSHVLQPGINDFHIKATSSKGEPSIEKAELRFQSIDRPKVPEIIVPLKPEKGSDGHQKIFYKTGAYPPFPGEWKMTIAVVNEDVDEILITKTIKIYKLQL</sequence>
<keyword evidence="8 9" id="KW-0472">Membrane</keyword>
<feature type="transmembrane region" description="Helical" evidence="9">
    <location>
        <begin position="384"/>
        <end position="404"/>
    </location>
</feature>
<evidence type="ECO:0000256" key="3">
    <source>
        <dbReference type="ARBA" id="ARBA00022692"/>
    </source>
</evidence>
<dbReference type="InterPro" id="IPR008457">
    <property type="entry name" value="Cu-R_CopD_dom"/>
</dbReference>
<evidence type="ECO:0000259" key="10">
    <source>
        <dbReference type="Pfam" id="PF04234"/>
    </source>
</evidence>
<evidence type="ECO:0000256" key="9">
    <source>
        <dbReference type="SAM" id="Phobius"/>
    </source>
</evidence>
<dbReference type="EMBL" id="FNHW01000001">
    <property type="protein sequence ID" value="SDN01282.1"/>
    <property type="molecule type" value="Genomic_DNA"/>
</dbReference>
<dbReference type="SUPFAM" id="SSF81296">
    <property type="entry name" value="E set domains"/>
    <property type="match status" value="1"/>
</dbReference>
<dbReference type="AlphaFoldDB" id="A0A1G9XWQ9"/>
<reference evidence="13" key="1">
    <citation type="submission" date="2016-10" db="EMBL/GenBank/DDBJ databases">
        <authorList>
            <person name="Varghese N."/>
            <person name="Submissions S."/>
        </authorList>
    </citation>
    <scope>NUCLEOTIDE SEQUENCE [LARGE SCALE GENOMIC DNA]</scope>
    <source>
        <strain evidence="13">CGMCC 1.6854</strain>
    </source>
</reference>
<evidence type="ECO:0000256" key="6">
    <source>
        <dbReference type="ARBA" id="ARBA00022989"/>
    </source>
</evidence>
<dbReference type="PANTHER" id="PTHR34820:SF4">
    <property type="entry name" value="INNER MEMBRANE PROTEIN YEBZ"/>
    <property type="match status" value="1"/>
</dbReference>
<evidence type="ECO:0000313" key="13">
    <source>
        <dbReference type="Proteomes" id="UP000199544"/>
    </source>
</evidence>
<dbReference type="STRING" id="459525.SAMN04488137_3060"/>
<keyword evidence="4" id="KW-0479">Metal-binding</keyword>
<name>A0A1G9XWQ9_9BACL</name>
<feature type="transmembrane region" description="Helical" evidence="9">
    <location>
        <begin position="347"/>
        <end position="372"/>
    </location>
</feature>
<feature type="transmembrane region" description="Helical" evidence="9">
    <location>
        <begin position="186"/>
        <end position="207"/>
    </location>
</feature>
<keyword evidence="6 9" id="KW-1133">Transmembrane helix</keyword>
<evidence type="ECO:0000256" key="5">
    <source>
        <dbReference type="ARBA" id="ARBA00022729"/>
    </source>
</evidence>
<keyword evidence="7" id="KW-0186">Copper</keyword>
<dbReference type="Proteomes" id="UP000199544">
    <property type="component" value="Unassembled WGS sequence"/>
</dbReference>
<gene>
    <name evidence="12" type="ORF">SAMN04488137_3060</name>
</gene>
<organism evidence="12 13">
    <name type="scientific">Fictibacillus solisalsi</name>
    <dbReference type="NCBI Taxonomy" id="459525"/>
    <lineage>
        <taxon>Bacteria</taxon>
        <taxon>Bacillati</taxon>
        <taxon>Bacillota</taxon>
        <taxon>Bacilli</taxon>
        <taxon>Bacillales</taxon>
        <taxon>Fictibacillaceae</taxon>
        <taxon>Fictibacillus</taxon>
    </lineage>
</organism>
<comment type="subcellular location">
    <subcellularLocation>
        <location evidence="1">Cell membrane</location>
        <topology evidence="1">Multi-pass membrane protein</topology>
    </subcellularLocation>
</comment>
<dbReference type="InterPro" id="IPR032694">
    <property type="entry name" value="CopC/D"/>
</dbReference>
<evidence type="ECO:0000259" key="11">
    <source>
        <dbReference type="Pfam" id="PF05425"/>
    </source>
</evidence>
<feature type="transmembrane region" description="Helical" evidence="9">
    <location>
        <begin position="310"/>
        <end position="335"/>
    </location>
</feature>
<keyword evidence="3 9" id="KW-0812">Transmembrane</keyword>
<dbReference type="RefSeq" id="WP_170834353.1">
    <property type="nucleotide sequence ID" value="NZ_FNHW01000001.1"/>
</dbReference>
<keyword evidence="5" id="KW-0732">Signal</keyword>
<dbReference type="GO" id="GO:0005886">
    <property type="term" value="C:plasma membrane"/>
    <property type="evidence" value="ECO:0007669"/>
    <property type="project" value="UniProtKB-SubCell"/>
</dbReference>
<dbReference type="Gene3D" id="2.60.40.1220">
    <property type="match status" value="1"/>
</dbReference>
<feature type="domain" description="Copper resistance protein D" evidence="11">
    <location>
        <begin position="310"/>
        <end position="400"/>
    </location>
</feature>
<dbReference type="GO" id="GO:0006825">
    <property type="term" value="P:copper ion transport"/>
    <property type="evidence" value="ECO:0007669"/>
    <property type="project" value="InterPro"/>
</dbReference>
<evidence type="ECO:0000256" key="8">
    <source>
        <dbReference type="ARBA" id="ARBA00023136"/>
    </source>
</evidence>
<evidence type="ECO:0000256" key="2">
    <source>
        <dbReference type="ARBA" id="ARBA00022475"/>
    </source>
</evidence>
<feature type="transmembrane region" description="Helical" evidence="9">
    <location>
        <begin position="250"/>
        <end position="268"/>
    </location>
</feature>
<proteinExistence type="predicted"/>
<feature type="domain" description="CopC" evidence="10">
    <location>
        <begin position="22"/>
        <end position="116"/>
    </location>
</feature>
<dbReference type="InterPro" id="IPR014756">
    <property type="entry name" value="Ig_E-set"/>
</dbReference>
<dbReference type="Pfam" id="PF05425">
    <property type="entry name" value="CopD"/>
    <property type="match status" value="1"/>
</dbReference>
<dbReference type="GO" id="GO:0042597">
    <property type="term" value="C:periplasmic space"/>
    <property type="evidence" value="ECO:0007669"/>
    <property type="project" value="InterPro"/>
</dbReference>
<dbReference type="PANTHER" id="PTHR34820">
    <property type="entry name" value="INNER MEMBRANE PROTEIN YEBZ"/>
    <property type="match status" value="1"/>
</dbReference>
<evidence type="ECO:0000256" key="7">
    <source>
        <dbReference type="ARBA" id="ARBA00023008"/>
    </source>
</evidence>
<dbReference type="InterPro" id="IPR014755">
    <property type="entry name" value="Cu-Rt/internalin_Ig-like"/>
</dbReference>
<keyword evidence="13" id="KW-1185">Reference proteome</keyword>
<feature type="transmembrane region" description="Helical" evidence="9">
    <location>
        <begin position="143"/>
        <end position="165"/>
    </location>
</feature>
<keyword evidence="2" id="KW-1003">Cell membrane</keyword>
<evidence type="ECO:0000256" key="4">
    <source>
        <dbReference type="ARBA" id="ARBA00022723"/>
    </source>
</evidence>
<dbReference type="GO" id="GO:0005507">
    <property type="term" value="F:copper ion binding"/>
    <property type="evidence" value="ECO:0007669"/>
    <property type="project" value="InterPro"/>
</dbReference>
<accession>A0A1G9XWQ9</accession>
<evidence type="ECO:0000313" key="12">
    <source>
        <dbReference type="EMBL" id="SDN01282.1"/>
    </source>
</evidence>
<protein>
    <submittedName>
        <fullName evidence="12">Copper transport protein</fullName>
    </submittedName>
</protein>
<feature type="transmembrane region" description="Helical" evidence="9">
    <location>
        <begin position="280"/>
        <end position="298"/>
    </location>
</feature>
<dbReference type="Pfam" id="PF04234">
    <property type="entry name" value="CopC"/>
    <property type="match status" value="1"/>
</dbReference>
<evidence type="ECO:0000256" key="1">
    <source>
        <dbReference type="ARBA" id="ARBA00004651"/>
    </source>
</evidence>
<dbReference type="GO" id="GO:0046688">
    <property type="term" value="P:response to copper ion"/>
    <property type="evidence" value="ECO:0007669"/>
    <property type="project" value="InterPro"/>
</dbReference>
<feature type="transmembrane region" description="Helical" evidence="9">
    <location>
        <begin position="219"/>
        <end position="243"/>
    </location>
</feature>